<organism evidence="2 3">
    <name type="scientific">Alsobacter metallidurans</name>
    <dbReference type="NCBI Taxonomy" id="340221"/>
    <lineage>
        <taxon>Bacteria</taxon>
        <taxon>Pseudomonadati</taxon>
        <taxon>Pseudomonadota</taxon>
        <taxon>Alphaproteobacteria</taxon>
        <taxon>Hyphomicrobiales</taxon>
        <taxon>Alsobacteraceae</taxon>
        <taxon>Alsobacter</taxon>
    </lineage>
</organism>
<proteinExistence type="predicted"/>
<evidence type="ECO:0000256" key="1">
    <source>
        <dbReference type="SAM" id="MobiDB-lite"/>
    </source>
</evidence>
<dbReference type="EMBL" id="BMES01000002">
    <property type="protein sequence ID" value="GGH18790.1"/>
    <property type="molecule type" value="Genomic_DNA"/>
</dbReference>
<keyword evidence="3" id="KW-1185">Reference proteome</keyword>
<dbReference type="Proteomes" id="UP000603912">
    <property type="component" value="Unassembled WGS sequence"/>
</dbReference>
<comment type="caution">
    <text evidence="2">The sequence shown here is derived from an EMBL/GenBank/DDBJ whole genome shotgun (WGS) entry which is preliminary data.</text>
</comment>
<name>A0A917MI41_9HYPH</name>
<gene>
    <name evidence="2" type="ORF">GCM10007036_21190</name>
</gene>
<evidence type="ECO:0000313" key="3">
    <source>
        <dbReference type="Proteomes" id="UP000603912"/>
    </source>
</evidence>
<evidence type="ECO:0000313" key="2">
    <source>
        <dbReference type="EMBL" id="GGH18790.1"/>
    </source>
</evidence>
<feature type="region of interest" description="Disordered" evidence="1">
    <location>
        <begin position="1"/>
        <end position="21"/>
    </location>
</feature>
<protein>
    <submittedName>
        <fullName evidence="2">Uncharacterized protein</fullName>
    </submittedName>
</protein>
<dbReference type="AlphaFoldDB" id="A0A917MI41"/>
<accession>A0A917MI41</accession>
<reference evidence="2" key="1">
    <citation type="journal article" date="2014" name="Int. J. Syst. Evol. Microbiol.">
        <title>Complete genome sequence of Corynebacterium casei LMG S-19264T (=DSM 44701T), isolated from a smear-ripened cheese.</title>
        <authorList>
            <consortium name="US DOE Joint Genome Institute (JGI-PGF)"/>
            <person name="Walter F."/>
            <person name="Albersmeier A."/>
            <person name="Kalinowski J."/>
            <person name="Ruckert C."/>
        </authorList>
    </citation>
    <scope>NUCLEOTIDE SEQUENCE</scope>
    <source>
        <strain evidence="2">CGMCC 1.12214</strain>
    </source>
</reference>
<reference evidence="2" key="2">
    <citation type="submission" date="2020-09" db="EMBL/GenBank/DDBJ databases">
        <authorList>
            <person name="Sun Q."/>
            <person name="Zhou Y."/>
        </authorList>
    </citation>
    <scope>NUCLEOTIDE SEQUENCE</scope>
    <source>
        <strain evidence="2">CGMCC 1.12214</strain>
    </source>
</reference>
<sequence>MSKQGDHKAVARHPRVDDTGTCKKRSLKQAQTCLYKHVRFPNPSALVLWLGYKLEIERKFSQPSEVLARIQRLGRTMELPDIPSQGDAGNASLQMFKVCLHTGRGNVGRWGQVIGKRLGSLDERQEISIATFEVLARDASEMTKPPSPFKTDSRFTGAKPLIPVSTRPAVKRERRIGVGIAAAHGVPPC</sequence>